<dbReference type="SUPFAM" id="SSF46955">
    <property type="entry name" value="Putative DNA-binding domain"/>
    <property type="match status" value="1"/>
</dbReference>
<dbReference type="GO" id="GO:0005737">
    <property type="term" value="C:cytoplasm"/>
    <property type="evidence" value="ECO:0007669"/>
    <property type="project" value="UniProtKB-SubCell"/>
</dbReference>
<keyword evidence="7" id="KW-0805">Transcription regulation</keyword>
<dbReference type="GO" id="GO:0003677">
    <property type="term" value="F:DNA binding"/>
    <property type="evidence" value="ECO:0007669"/>
    <property type="project" value="UniProtKB-KW"/>
</dbReference>
<dbReference type="SMART" id="SM00422">
    <property type="entry name" value="HTH_MERR"/>
    <property type="match status" value="1"/>
</dbReference>
<dbReference type="eggNOG" id="COG0789">
    <property type="taxonomic scope" value="Bacteria"/>
</dbReference>
<keyword evidence="13" id="KW-0175">Coiled coil</keyword>
<protein>
    <recommendedName>
        <fullName evidence="3">HTH-type transcriptional regulator CueR</fullName>
    </recommendedName>
    <alternativeName>
        <fullName evidence="12">Copper efflux regulator</fullName>
    </alternativeName>
    <alternativeName>
        <fullName evidence="11">Copper export regulator</fullName>
    </alternativeName>
</protein>
<evidence type="ECO:0000256" key="13">
    <source>
        <dbReference type="SAM" id="Coils"/>
    </source>
</evidence>
<comment type="caution">
    <text evidence="15">The sequence shown here is derived from an EMBL/GenBank/DDBJ whole genome shotgun (WGS) entry which is preliminary data.</text>
</comment>
<sequence length="144" mass="16300">MIKNNSIENKMNINEIAKQTNLTAKSIRFYEKKGLITSPQRAANGYRQYGQQHINELNLIHQARLVGFSLPECKELIELYNNPHRRSADVKAKTLARIEAINEQIEKLQQMKNQLLDLANQCPGDGSEHCPIIEGLTCPKCAAN</sequence>
<dbReference type="InterPro" id="IPR011789">
    <property type="entry name" value="CueR"/>
</dbReference>
<comment type="subcellular location">
    <subcellularLocation>
        <location evidence="1">Cytoplasm</location>
    </subcellularLocation>
</comment>
<evidence type="ECO:0000256" key="4">
    <source>
        <dbReference type="ARBA" id="ARBA00022490"/>
    </source>
</evidence>
<comment type="subunit">
    <text evidence="2">Homodimer.</text>
</comment>
<keyword evidence="16" id="KW-1185">Reference proteome</keyword>
<dbReference type="GO" id="GO:0045893">
    <property type="term" value="P:positive regulation of DNA-templated transcription"/>
    <property type="evidence" value="ECO:0007669"/>
    <property type="project" value="InterPro"/>
</dbReference>
<reference evidence="15 16" key="1">
    <citation type="submission" date="2012-03" db="EMBL/GenBank/DDBJ databases">
        <authorList>
            <person name="Harkins D.M."/>
            <person name="Madupu R."/>
            <person name="Durkin A.S."/>
            <person name="Torralba M."/>
            <person name="Methe B."/>
            <person name="Sutton G.G."/>
            <person name="Nelson K.E."/>
        </authorList>
    </citation>
    <scope>NUCLEOTIDE SEQUENCE [LARGE SCALE GENOMIC DNA]</scope>
    <source>
        <strain evidence="15 16">CCUG 2042</strain>
    </source>
</reference>
<evidence type="ECO:0000256" key="3">
    <source>
        <dbReference type="ARBA" id="ARBA00017250"/>
    </source>
</evidence>
<evidence type="ECO:0000313" key="15">
    <source>
        <dbReference type="EMBL" id="EIJ68352.1"/>
    </source>
</evidence>
<keyword evidence="10" id="KW-0804">Transcription</keyword>
<keyword evidence="6" id="KW-0186">Copper</keyword>
<dbReference type="InterPro" id="IPR015358">
    <property type="entry name" value="Tscrpt_reg_MerR_DNA-bd"/>
</dbReference>
<name>I3D9F9_9PAST</name>
<proteinExistence type="predicted"/>
<dbReference type="InterPro" id="IPR047057">
    <property type="entry name" value="MerR_fam"/>
</dbReference>
<evidence type="ECO:0000313" key="16">
    <source>
        <dbReference type="Proteomes" id="UP000006457"/>
    </source>
</evidence>
<dbReference type="Pfam" id="PF00376">
    <property type="entry name" value="MerR"/>
    <property type="match status" value="1"/>
</dbReference>
<dbReference type="EMBL" id="AJSX01000038">
    <property type="protein sequence ID" value="EIJ68352.1"/>
    <property type="molecule type" value="Genomic_DNA"/>
</dbReference>
<evidence type="ECO:0000256" key="6">
    <source>
        <dbReference type="ARBA" id="ARBA00023008"/>
    </source>
</evidence>
<evidence type="ECO:0000256" key="5">
    <source>
        <dbReference type="ARBA" id="ARBA00022723"/>
    </source>
</evidence>
<organism evidence="15 16">
    <name type="scientific">Pasteurella bettyae CCUG 2042</name>
    <dbReference type="NCBI Taxonomy" id="1095749"/>
    <lineage>
        <taxon>Bacteria</taxon>
        <taxon>Pseudomonadati</taxon>
        <taxon>Pseudomonadota</taxon>
        <taxon>Gammaproteobacteria</taxon>
        <taxon>Pasteurellales</taxon>
        <taxon>Pasteurellaceae</taxon>
        <taxon>Pasteurella</taxon>
    </lineage>
</organism>
<evidence type="ECO:0000256" key="7">
    <source>
        <dbReference type="ARBA" id="ARBA00023015"/>
    </source>
</evidence>
<keyword evidence="5" id="KW-0479">Metal-binding</keyword>
<evidence type="ECO:0000256" key="9">
    <source>
        <dbReference type="ARBA" id="ARBA00023159"/>
    </source>
</evidence>
<evidence type="ECO:0000256" key="10">
    <source>
        <dbReference type="ARBA" id="ARBA00023163"/>
    </source>
</evidence>
<dbReference type="NCBIfam" id="TIGR02044">
    <property type="entry name" value="CueR"/>
    <property type="match status" value="1"/>
</dbReference>
<dbReference type="InterPro" id="IPR000551">
    <property type="entry name" value="MerR-type_HTH_dom"/>
</dbReference>
<dbReference type="PANTHER" id="PTHR30204:SF16">
    <property type="entry name" value="HTH-TYPE TRANSCRIPTIONAL REGULATOR CUER"/>
    <property type="match status" value="1"/>
</dbReference>
<dbReference type="GO" id="GO:0003700">
    <property type="term" value="F:DNA-binding transcription factor activity"/>
    <property type="evidence" value="ECO:0007669"/>
    <property type="project" value="InterPro"/>
</dbReference>
<keyword evidence="8" id="KW-0238">DNA-binding</keyword>
<evidence type="ECO:0000256" key="2">
    <source>
        <dbReference type="ARBA" id="ARBA00011738"/>
    </source>
</evidence>
<dbReference type="Gene3D" id="1.10.1660.10">
    <property type="match status" value="1"/>
</dbReference>
<evidence type="ECO:0000256" key="12">
    <source>
        <dbReference type="ARBA" id="ARBA00032335"/>
    </source>
</evidence>
<feature type="domain" description="HTH merR-type" evidence="14">
    <location>
        <begin position="10"/>
        <end position="79"/>
    </location>
</feature>
<gene>
    <name evidence="15" type="primary">cueR</name>
    <name evidence="15" type="ORF">HMPREF1052_1795</name>
</gene>
<dbReference type="GO" id="GO:0005507">
    <property type="term" value="F:copper ion binding"/>
    <property type="evidence" value="ECO:0007669"/>
    <property type="project" value="InterPro"/>
</dbReference>
<keyword evidence="9" id="KW-0010">Activator</keyword>
<dbReference type="PRINTS" id="PR00040">
    <property type="entry name" value="HTHMERR"/>
</dbReference>
<dbReference type="Proteomes" id="UP000006457">
    <property type="component" value="Unassembled WGS sequence"/>
</dbReference>
<dbReference type="PROSITE" id="PS50937">
    <property type="entry name" value="HTH_MERR_2"/>
    <property type="match status" value="1"/>
</dbReference>
<accession>I3D9F9</accession>
<dbReference type="AlphaFoldDB" id="I3D9F9"/>
<evidence type="ECO:0000259" key="14">
    <source>
        <dbReference type="PROSITE" id="PS50937"/>
    </source>
</evidence>
<evidence type="ECO:0000256" key="8">
    <source>
        <dbReference type="ARBA" id="ARBA00023125"/>
    </source>
</evidence>
<dbReference type="InterPro" id="IPR009061">
    <property type="entry name" value="DNA-bd_dom_put_sf"/>
</dbReference>
<feature type="coiled-coil region" evidence="13">
    <location>
        <begin position="91"/>
        <end position="121"/>
    </location>
</feature>
<dbReference type="CDD" id="cd01108">
    <property type="entry name" value="HTH_CueR"/>
    <property type="match status" value="1"/>
</dbReference>
<dbReference type="PANTHER" id="PTHR30204">
    <property type="entry name" value="REDOX-CYCLING DRUG-SENSING TRANSCRIPTIONAL ACTIVATOR SOXR"/>
    <property type="match status" value="1"/>
</dbReference>
<evidence type="ECO:0000256" key="11">
    <source>
        <dbReference type="ARBA" id="ARBA00031472"/>
    </source>
</evidence>
<keyword evidence="4" id="KW-0963">Cytoplasm</keyword>
<dbReference type="Pfam" id="PF09278">
    <property type="entry name" value="MerR-DNA-bind"/>
    <property type="match status" value="1"/>
</dbReference>
<evidence type="ECO:0000256" key="1">
    <source>
        <dbReference type="ARBA" id="ARBA00004496"/>
    </source>
</evidence>
<dbReference type="PATRIC" id="fig|1095749.3.peg.1604"/>